<keyword evidence="2 5" id="KW-0808">Transferase</keyword>
<evidence type="ECO:0000313" key="5">
    <source>
        <dbReference type="EMBL" id="SFE41721.1"/>
    </source>
</evidence>
<evidence type="ECO:0000313" key="6">
    <source>
        <dbReference type="Proteomes" id="UP000198964"/>
    </source>
</evidence>
<dbReference type="EMBL" id="FONW01000001">
    <property type="protein sequence ID" value="SFE41721.1"/>
    <property type="molecule type" value="Genomic_DNA"/>
</dbReference>
<dbReference type="SUPFAM" id="SSF51161">
    <property type="entry name" value="Trimeric LpxA-like enzymes"/>
    <property type="match status" value="1"/>
</dbReference>
<dbReference type="InterPro" id="IPR051159">
    <property type="entry name" value="Hexapeptide_acetyltransf"/>
</dbReference>
<accession>A0A1I2ACN1</accession>
<dbReference type="Pfam" id="PF00132">
    <property type="entry name" value="Hexapep"/>
    <property type="match status" value="1"/>
</dbReference>
<dbReference type="Proteomes" id="UP000198964">
    <property type="component" value="Unassembled WGS sequence"/>
</dbReference>
<keyword evidence="3" id="KW-0677">Repeat</keyword>
<evidence type="ECO:0000256" key="1">
    <source>
        <dbReference type="ARBA" id="ARBA00007274"/>
    </source>
</evidence>
<dbReference type="InterPro" id="IPR001451">
    <property type="entry name" value="Hexapep"/>
</dbReference>
<dbReference type="PROSITE" id="PS00101">
    <property type="entry name" value="HEXAPEP_TRANSFERASES"/>
    <property type="match status" value="1"/>
</dbReference>
<evidence type="ECO:0000256" key="4">
    <source>
        <dbReference type="ARBA" id="ARBA00023315"/>
    </source>
</evidence>
<dbReference type="InterPro" id="IPR018357">
    <property type="entry name" value="Hexapep_transf_CS"/>
</dbReference>
<dbReference type="STRING" id="655355.SAMN05216283_10186"/>
<dbReference type="PANTHER" id="PTHR23416">
    <property type="entry name" value="SIALIC ACID SYNTHASE-RELATED"/>
    <property type="match status" value="1"/>
</dbReference>
<reference evidence="5 6" key="1">
    <citation type="submission" date="2016-10" db="EMBL/GenBank/DDBJ databases">
        <authorList>
            <person name="de Groot N.N."/>
        </authorList>
    </citation>
    <scope>NUCLEOTIDE SEQUENCE [LARGE SCALE GENOMIC DNA]</scope>
    <source>
        <strain evidence="5 6">CGMCC 1.9156</strain>
    </source>
</reference>
<name>A0A1I2ACN1_9BACT</name>
<dbReference type="Gene3D" id="2.160.10.10">
    <property type="entry name" value="Hexapeptide repeat proteins"/>
    <property type="match status" value="1"/>
</dbReference>
<proteinExistence type="inferred from homology"/>
<organism evidence="5 6">
    <name type="scientific">Sunxiuqinia elliptica</name>
    <dbReference type="NCBI Taxonomy" id="655355"/>
    <lineage>
        <taxon>Bacteria</taxon>
        <taxon>Pseudomonadati</taxon>
        <taxon>Bacteroidota</taxon>
        <taxon>Bacteroidia</taxon>
        <taxon>Marinilabiliales</taxon>
        <taxon>Prolixibacteraceae</taxon>
        <taxon>Sunxiuqinia</taxon>
    </lineage>
</organism>
<dbReference type="PANTHER" id="PTHR23416:SF23">
    <property type="entry name" value="ACETYLTRANSFERASE C18B11.09C-RELATED"/>
    <property type="match status" value="1"/>
</dbReference>
<evidence type="ECO:0000256" key="3">
    <source>
        <dbReference type="ARBA" id="ARBA00022737"/>
    </source>
</evidence>
<comment type="similarity">
    <text evidence="1">Belongs to the transferase hexapeptide repeat family.</text>
</comment>
<keyword evidence="6" id="KW-1185">Reference proteome</keyword>
<evidence type="ECO:0000256" key="2">
    <source>
        <dbReference type="ARBA" id="ARBA00022679"/>
    </source>
</evidence>
<dbReference type="InterPro" id="IPR011004">
    <property type="entry name" value="Trimer_LpxA-like_sf"/>
</dbReference>
<dbReference type="AlphaFoldDB" id="A0A1I2ACN1"/>
<dbReference type="CDD" id="cd04647">
    <property type="entry name" value="LbH_MAT_like"/>
    <property type="match status" value="1"/>
</dbReference>
<protein>
    <submittedName>
        <fullName evidence="5">Hexapeptide repeat of succinyl-transferase</fullName>
    </submittedName>
</protein>
<keyword evidence="4" id="KW-0012">Acyltransferase</keyword>
<dbReference type="GO" id="GO:0008374">
    <property type="term" value="F:O-acyltransferase activity"/>
    <property type="evidence" value="ECO:0007669"/>
    <property type="project" value="TreeGrafter"/>
</dbReference>
<gene>
    <name evidence="5" type="ORF">SAMN05216283_10186</name>
</gene>
<sequence>MFIYKGVRAIYTKIALVFHHLVTWLLLYSNNIQFKQFSTSGIPYLSVSRDGWFSIDQNFRMHNGNMGNPIGRPQRCVFTVGKGASLSIGKNVGLSSTALVAHQSITIGDNVKIGAGVCIYDTDFHALDAKFRMASVTDFKNKKCKEVIIEDNVFIGAHATILKGVRIGENSIVGACAVVTKEIPPNEIWGGNPAIFIKKLINDEESIC</sequence>
<dbReference type="Pfam" id="PF14602">
    <property type="entry name" value="Hexapep_2"/>
    <property type="match status" value="1"/>
</dbReference>